<sequence length="125" mass="14663">MLCSGCTMLPRSLLSFWFTDCNLTFHNHREWREWVKQMTFAQLCLDSGKFCPETHGFLNEIRLIGFKTNVIKGNWFEMCRSKFSKTRDFYGDNIRRSEDMHSKKISASRARRRSQSFASSATVSS</sequence>
<feature type="compositionally biased region" description="Low complexity" evidence="1">
    <location>
        <begin position="115"/>
        <end position="125"/>
    </location>
</feature>
<dbReference type="Proteomes" id="UP000318704">
    <property type="component" value="Chromosome"/>
</dbReference>
<evidence type="ECO:0000256" key="1">
    <source>
        <dbReference type="SAM" id="MobiDB-lite"/>
    </source>
</evidence>
<proteinExistence type="predicted"/>
<name>A0A517W446_9PLAN</name>
<accession>A0A517W446</accession>
<evidence type="ECO:0000313" key="3">
    <source>
        <dbReference type="Proteomes" id="UP000318704"/>
    </source>
</evidence>
<dbReference type="KEGG" id="gaw:V144x_55240"/>
<feature type="compositionally biased region" description="Basic residues" evidence="1">
    <location>
        <begin position="103"/>
        <end position="114"/>
    </location>
</feature>
<protein>
    <submittedName>
        <fullName evidence="2">Uncharacterized protein</fullName>
    </submittedName>
</protein>
<dbReference type="EMBL" id="CP037920">
    <property type="protein sequence ID" value="QDU00011.1"/>
    <property type="molecule type" value="Genomic_DNA"/>
</dbReference>
<evidence type="ECO:0000313" key="2">
    <source>
        <dbReference type="EMBL" id="QDU00011.1"/>
    </source>
</evidence>
<dbReference type="AlphaFoldDB" id="A0A517W446"/>
<reference evidence="2 3" key="1">
    <citation type="submission" date="2019-03" db="EMBL/GenBank/DDBJ databases">
        <title>Deep-cultivation of Planctomycetes and their phenomic and genomic characterization uncovers novel biology.</title>
        <authorList>
            <person name="Wiegand S."/>
            <person name="Jogler M."/>
            <person name="Boedeker C."/>
            <person name="Pinto D."/>
            <person name="Vollmers J."/>
            <person name="Rivas-Marin E."/>
            <person name="Kohn T."/>
            <person name="Peeters S.H."/>
            <person name="Heuer A."/>
            <person name="Rast P."/>
            <person name="Oberbeckmann S."/>
            <person name="Bunk B."/>
            <person name="Jeske O."/>
            <person name="Meyerdierks A."/>
            <person name="Storesund J.E."/>
            <person name="Kallscheuer N."/>
            <person name="Luecker S."/>
            <person name="Lage O.M."/>
            <person name="Pohl T."/>
            <person name="Merkel B.J."/>
            <person name="Hornburger P."/>
            <person name="Mueller R.-W."/>
            <person name="Bruemmer F."/>
            <person name="Labrenz M."/>
            <person name="Spormann A.M."/>
            <person name="Op den Camp H."/>
            <person name="Overmann J."/>
            <person name="Amann R."/>
            <person name="Jetten M.S.M."/>
            <person name="Mascher T."/>
            <person name="Medema M.H."/>
            <person name="Devos D.P."/>
            <person name="Kaster A.-K."/>
            <person name="Ovreas L."/>
            <person name="Rohde M."/>
            <person name="Galperin M.Y."/>
            <person name="Jogler C."/>
        </authorList>
    </citation>
    <scope>NUCLEOTIDE SEQUENCE [LARGE SCALE GENOMIC DNA]</scope>
    <source>
        <strain evidence="2 3">V144</strain>
    </source>
</reference>
<feature type="region of interest" description="Disordered" evidence="1">
    <location>
        <begin position="100"/>
        <end position="125"/>
    </location>
</feature>
<gene>
    <name evidence="2" type="ORF">V144x_55240</name>
</gene>
<organism evidence="2 3">
    <name type="scientific">Gimesia aquarii</name>
    <dbReference type="NCBI Taxonomy" id="2527964"/>
    <lineage>
        <taxon>Bacteria</taxon>
        <taxon>Pseudomonadati</taxon>
        <taxon>Planctomycetota</taxon>
        <taxon>Planctomycetia</taxon>
        <taxon>Planctomycetales</taxon>
        <taxon>Planctomycetaceae</taxon>
        <taxon>Gimesia</taxon>
    </lineage>
</organism>